<name>A0A5C3KNB9_COPMA</name>
<evidence type="ECO:0000313" key="1">
    <source>
        <dbReference type="EMBL" id="TFK21716.1"/>
    </source>
</evidence>
<gene>
    <name evidence="1" type="ORF">FA15DRAFT_67776</name>
</gene>
<dbReference type="Gene3D" id="3.80.10.10">
    <property type="entry name" value="Ribonuclease Inhibitor"/>
    <property type="match status" value="1"/>
</dbReference>
<reference evidence="1 2" key="1">
    <citation type="journal article" date="2019" name="Nat. Ecol. Evol.">
        <title>Megaphylogeny resolves global patterns of mushroom evolution.</title>
        <authorList>
            <person name="Varga T."/>
            <person name="Krizsan K."/>
            <person name="Foldi C."/>
            <person name="Dima B."/>
            <person name="Sanchez-Garcia M."/>
            <person name="Sanchez-Ramirez S."/>
            <person name="Szollosi G.J."/>
            <person name="Szarkandi J.G."/>
            <person name="Papp V."/>
            <person name="Albert L."/>
            <person name="Andreopoulos W."/>
            <person name="Angelini C."/>
            <person name="Antonin V."/>
            <person name="Barry K.W."/>
            <person name="Bougher N.L."/>
            <person name="Buchanan P."/>
            <person name="Buyck B."/>
            <person name="Bense V."/>
            <person name="Catcheside P."/>
            <person name="Chovatia M."/>
            <person name="Cooper J."/>
            <person name="Damon W."/>
            <person name="Desjardin D."/>
            <person name="Finy P."/>
            <person name="Geml J."/>
            <person name="Haridas S."/>
            <person name="Hughes K."/>
            <person name="Justo A."/>
            <person name="Karasinski D."/>
            <person name="Kautmanova I."/>
            <person name="Kiss B."/>
            <person name="Kocsube S."/>
            <person name="Kotiranta H."/>
            <person name="LaButti K.M."/>
            <person name="Lechner B.E."/>
            <person name="Liimatainen K."/>
            <person name="Lipzen A."/>
            <person name="Lukacs Z."/>
            <person name="Mihaltcheva S."/>
            <person name="Morgado L.N."/>
            <person name="Niskanen T."/>
            <person name="Noordeloos M.E."/>
            <person name="Ohm R.A."/>
            <person name="Ortiz-Santana B."/>
            <person name="Ovrebo C."/>
            <person name="Racz N."/>
            <person name="Riley R."/>
            <person name="Savchenko A."/>
            <person name="Shiryaev A."/>
            <person name="Soop K."/>
            <person name="Spirin V."/>
            <person name="Szebenyi C."/>
            <person name="Tomsovsky M."/>
            <person name="Tulloss R.E."/>
            <person name="Uehling J."/>
            <person name="Grigoriev I.V."/>
            <person name="Vagvolgyi C."/>
            <person name="Papp T."/>
            <person name="Martin F.M."/>
            <person name="Miettinen O."/>
            <person name="Hibbett D.S."/>
            <person name="Nagy L.G."/>
        </authorList>
    </citation>
    <scope>NUCLEOTIDE SEQUENCE [LARGE SCALE GENOMIC DNA]</scope>
    <source>
        <strain evidence="1 2">CBS 121175</strain>
    </source>
</reference>
<dbReference type="Proteomes" id="UP000307440">
    <property type="component" value="Unassembled WGS sequence"/>
</dbReference>
<protein>
    <recommendedName>
        <fullName evidence="3">F-box domain-containing protein</fullName>
    </recommendedName>
</protein>
<keyword evidence="2" id="KW-1185">Reference proteome</keyword>
<sequence>MPTFNDLATELVHRIIECLRDDRNSLRVLSQVSTAFHKPCRRITFSSLVFTTPRRLGNPKPNSQKLLCLLEAAPELADPEFPAYVTELTIIDGYYELVDDDSDIATRRPGWLTQDDGFPGALRMLNLTGLKRLDLRAIWSLITPEAKGLIADLCRSPSLVSLRIGEETPLRIINFCGPSLKRLTLGNVDFWSDEEELDGVQGAPAIKIDYLRLLDNVTDDGSKDMLLQFLSGVVYRIDLSGLKTLSTGSVLESGTHGIDNYLLSRMGSLETLSLGPIRVTETGGFRWYSVLQCPYY</sequence>
<proteinExistence type="predicted"/>
<dbReference type="EMBL" id="ML210259">
    <property type="protein sequence ID" value="TFK21716.1"/>
    <property type="molecule type" value="Genomic_DNA"/>
</dbReference>
<dbReference type="InterPro" id="IPR032675">
    <property type="entry name" value="LRR_dom_sf"/>
</dbReference>
<evidence type="ECO:0008006" key="3">
    <source>
        <dbReference type="Google" id="ProtNLM"/>
    </source>
</evidence>
<evidence type="ECO:0000313" key="2">
    <source>
        <dbReference type="Proteomes" id="UP000307440"/>
    </source>
</evidence>
<accession>A0A5C3KNB9</accession>
<dbReference type="OrthoDB" id="2745898at2759"/>
<organism evidence="1 2">
    <name type="scientific">Coprinopsis marcescibilis</name>
    <name type="common">Agaric fungus</name>
    <name type="synonym">Psathyrella marcescibilis</name>
    <dbReference type="NCBI Taxonomy" id="230819"/>
    <lineage>
        <taxon>Eukaryota</taxon>
        <taxon>Fungi</taxon>
        <taxon>Dikarya</taxon>
        <taxon>Basidiomycota</taxon>
        <taxon>Agaricomycotina</taxon>
        <taxon>Agaricomycetes</taxon>
        <taxon>Agaricomycetidae</taxon>
        <taxon>Agaricales</taxon>
        <taxon>Agaricineae</taxon>
        <taxon>Psathyrellaceae</taxon>
        <taxon>Coprinopsis</taxon>
    </lineage>
</organism>
<dbReference type="AlphaFoldDB" id="A0A5C3KNB9"/>